<sequence>MALPGRYMPARLTLDRAREMFRDDHRVDFTAIPSQVPVIARHVDRTWLVKPDVGVLTIGSTTEQLDVARFTTNSEHRYLVDEESIAHLLDARQGNARAELVYRTQPYTLTAYLHMPPESSEVWEEL</sequence>
<organism evidence="1 2">
    <name type="scientific">Gordonia phage ObLaDi</name>
    <dbReference type="NCBI Taxonomy" id="2978487"/>
    <lineage>
        <taxon>Viruses</taxon>
        <taxon>Duplodnaviria</taxon>
        <taxon>Heunggongvirae</taxon>
        <taxon>Uroviricota</taxon>
        <taxon>Caudoviricetes</taxon>
        <taxon>Kruegerviridae</taxon>
        <taxon>Cafassovirus</taxon>
        <taxon>Cafassovirus obladi</taxon>
    </lineage>
</organism>
<dbReference type="EMBL" id="OP297535">
    <property type="protein sequence ID" value="UXE03809.1"/>
    <property type="molecule type" value="Genomic_DNA"/>
</dbReference>
<proteinExistence type="predicted"/>
<evidence type="ECO:0000313" key="2">
    <source>
        <dbReference type="Proteomes" id="UP001064297"/>
    </source>
</evidence>
<name>A0A977PR27_9CAUD</name>
<dbReference type="Proteomes" id="UP001064297">
    <property type="component" value="Segment"/>
</dbReference>
<gene>
    <name evidence="1" type="primary">86</name>
    <name evidence="1" type="ORF">SEA_OBLADI_86</name>
</gene>
<accession>A0A977PR27</accession>
<protein>
    <submittedName>
        <fullName evidence="1">Uncharacterized protein</fullName>
    </submittedName>
</protein>
<reference evidence="1" key="1">
    <citation type="submission" date="2022-08" db="EMBL/GenBank/DDBJ databases">
        <authorList>
            <person name="Abuwarda M.A."/>
            <person name="Alvarez A."/>
            <person name="Batteikh M."/>
            <person name="Baughman A.P."/>
            <person name="Chavez V."/>
            <person name="Cheng C."/>
            <person name="Cosentino E.J."/>
            <person name="Di Blasi D.L."/>
            <person name="Dooley N.L."/>
            <person name="Empson B.M."/>
            <person name="Erfanian K."/>
            <person name="Esparza P.D."/>
            <person name="Fleming H.S."/>
            <person name="Ghannam M.S."/>
            <person name="Gibbons A.C."/>
            <person name="Gonzalez C."/>
            <person name="Huq N.E."/>
            <person name="Jin K."/>
            <person name="Kamarzar M."/>
            <person name="Khaine A."/>
            <person name="Krug K.R."/>
            <person name="Lee A."/>
            <person name="Liao S."/>
            <person name="Light I."/>
            <person name="Ma Y."/>
            <person name="Magaling J.M."/>
            <person name="McLinden K.C."/>
            <person name="Melkote A."/>
            <person name="Montoya Serpas C.A."/>
            <person name="Niazmandi K."/>
            <person name="Ostroske E.C."/>
            <person name="Paek B.H."/>
            <person name="Rajiv S."/>
            <person name="Santos C.E."/>
            <person name="Semaan S.A."/>
            <person name="Senthilvelan J."/>
            <person name="Sheppy T.E."/>
            <person name="Stephenson J.C."/>
            <person name="Tenney M.E."/>
            <person name="Teoh N."/>
            <person name="Thorp J.P."/>
            <person name="Turon Font G."/>
            <person name="Uvarov E.V."/>
            <person name="Verpukhovskiy P."/>
            <person name="Wang J."/>
            <person name="Whang A.Y."/>
            <person name="Wright N.E."/>
            <person name="Wu M."/>
            <person name="Zhuang C."/>
            <person name="Bruns J.A."/>
            <person name="Chai A.E."/>
            <person name="Parikh H."/>
            <person name="Zorawik M."/>
            <person name="Garza D.R."/>
            <person name="Ngo R.T."/>
            <person name="Reddi K."/>
            <person name="Garcia-Vedrenne A.E."/>
            <person name="Freise A.C."/>
            <person name="Balish M.F."/>
            <person name="Garlena R.A."/>
            <person name="Russell D.A."/>
            <person name="Jacobs-Sera D."/>
            <person name="Hatfull G.F."/>
        </authorList>
    </citation>
    <scope>NUCLEOTIDE SEQUENCE</scope>
</reference>
<keyword evidence="2" id="KW-1185">Reference proteome</keyword>
<evidence type="ECO:0000313" key="1">
    <source>
        <dbReference type="EMBL" id="UXE03809.1"/>
    </source>
</evidence>